<proteinExistence type="predicted"/>
<protein>
    <recommendedName>
        <fullName evidence="4">F-box domain-containing protein</fullName>
    </recommendedName>
</protein>
<dbReference type="STRING" id="97359.A0A550C4Z1"/>
<gene>
    <name evidence="2" type="ORF">BD626DRAFT_506715</name>
</gene>
<sequence>MRLCIAPETWWHSAAGASPLAIMVFMHVCSGWRASGPDATRQIHAWFRRARPMTVSLYIASPSHPTRQLLKHDLGSLTHQISGLSVYCPLEMLADFLHLPPNVFPALEKLDLSFGWDSLSAVAPRMHHGLTIFKEARLLRTLFLAGVYHLRTGALSTEIPIDWARLEELELRHRGPKDRHAIPDLFRQCTRLRRAVLDLTNAKALQPIPNHIIDFPFLVLLEITFKVWPAALMDASRFRHLKELTLASDVRLTDTNLSKLGPHMPQLGKLVLRNVDLFDWENEFDGFLANIYCLREIVFFDAKLSPRAIFPAFGDRAARGGGTLVPHLEKLSFDNIDIGVEDEDLENYTDAFGLIVDILGTRLESTPLCDCYLSWSWRYKFDTIPLYGHAKYTIRLLQGLIDAYPALSIAIEDLEEFVERIQTGAIEPPIRREDYDTESD</sequence>
<dbReference type="EMBL" id="VDMD01000025">
    <property type="protein sequence ID" value="TRM59873.1"/>
    <property type="molecule type" value="Genomic_DNA"/>
</dbReference>
<name>A0A550C4Z1_9AGAR</name>
<evidence type="ECO:0000313" key="3">
    <source>
        <dbReference type="Proteomes" id="UP000320762"/>
    </source>
</evidence>
<dbReference type="OrthoDB" id="3005190at2759"/>
<keyword evidence="3" id="KW-1185">Reference proteome</keyword>
<feature type="chain" id="PRO_5021916896" description="F-box domain-containing protein" evidence="1">
    <location>
        <begin position="17"/>
        <end position="440"/>
    </location>
</feature>
<reference evidence="2 3" key="1">
    <citation type="journal article" date="2019" name="New Phytol.">
        <title>Comparative genomics reveals unique wood-decay strategies and fruiting body development in the Schizophyllaceae.</title>
        <authorList>
            <person name="Almasi E."/>
            <person name="Sahu N."/>
            <person name="Krizsan K."/>
            <person name="Balint B."/>
            <person name="Kovacs G.M."/>
            <person name="Kiss B."/>
            <person name="Cseklye J."/>
            <person name="Drula E."/>
            <person name="Henrissat B."/>
            <person name="Nagy I."/>
            <person name="Chovatia M."/>
            <person name="Adam C."/>
            <person name="LaButti K."/>
            <person name="Lipzen A."/>
            <person name="Riley R."/>
            <person name="Grigoriev I.V."/>
            <person name="Nagy L.G."/>
        </authorList>
    </citation>
    <scope>NUCLEOTIDE SEQUENCE [LARGE SCALE GENOMIC DNA]</scope>
    <source>
        <strain evidence="2 3">NL-1724</strain>
    </source>
</reference>
<dbReference type="Gene3D" id="3.80.10.10">
    <property type="entry name" value="Ribonuclease Inhibitor"/>
    <property type="match status" value="1"/>
</dbReference>
<dbReference type="SUPFAM" id="SSF52047">
    <property type="entry name" value="RNI-like"/>
    <property type="match status" value="1"/>
</dbReference>
<dbReference type="Proteomes" id="UP000320762">
    <property type="component" value="Unassembled WGS sequence"/>
</dbReference>
<keyword evidence="1" id="KW-0732">Signal</keyword>
<organism evidence="2 3">
    <name type="scientific">Schizophyllum amplum</name>
    <dbReference type="NCBI Taxonomy" id="97359"/>
    <lineage>
        <taxon>Eukaryota</taxon>
        <taxon>Fungi</taxon>
        <taxon>Dikarya</taxon>
        <taxon>Basidiomycota</taxon>
        <taxon>Agaricomycotina</taxon>
        <taxon>Agaricomycetes</taxon>
        <taxon>Agaricomycetidae</taxon>
        <taxon>Agaricales</taxon>
        <taxon>Schizophyllaceae</taxon>
        <taxon>Schizophyllum</taxon>
    </lineage>
</organism>
<evidence type="ECO:0008006" key="4">
    <source>
        <dbReference type="Google" id="ProtNLM"/>
    </source>
</evidence>
<accession>A0A550C4Z1</accession>
<dbReference type="AlphaFoldDB" id="A0A550C4Z1"/>
<comment type="caution">
    <text evidence="2">The sequence shown here is derived from an EMBL/GenBank/DDBJ whole genome shotgun (WGS) entry which is preliminary data.</text>
</comment>
<dbReference type="InterPro" id="IPR032675">
    <property type="entry name" value="LRR_dom_sf"/>
</dbReference>
<evidence type="ECO:0000256" key="1">
    <source>
        <dbReference type="SAM" id="SignalP"/>
    </source>
</evidence>
<feature type="signal peptide" evidence="1">
    <location>
        <begin position="1"/>
        <end position="16"/>
    </location>
</feature>
<evidence type="ECO:0000313" key="2">
    <source>
        <dbReference type="EMBL" id="TRM59873.1"/>
    </source>
</evidence>